<evidence type="ECO:0000256" key="3">
    <source>
        <dbReference type="ARBA" id="ARBA00022801"/>
    </source>
</evidence>
<comment type="similarity">
    <text evidence="1 6">Belongs to the glycosyl hydrolase 27 family.</text>
</comment>
<dbReference type="InterPro" id="IPR005084">
    <property type="entry name" value="CBM6"/>
</dbReference>
<comment type="caution">
    <text evidence="9">The sequence shown here is derived from an EMBL/GenBank/DDBJ whole genome shotgun (WGS) entry which is preliminary data.</text>
</comment>
<dbReference type="Gene3D" id="3.20.20.70">
    <property type="entry name" value="Aldolase class I"/>
    <property type="match status" value="1"/>
</dbReference>
<evidence type="ECO:0000256" key="5">
    <source>
        <dbReference type="ARBA" id="ARBA00023295"/>
    </source>
</evidence>
<evidence type="ECO:0000313" key="10">
    <source>
        <dbReference type="Proteomes" id="UP000325273"/>
    </source>
</evidence>
<dbReference type="InterPro" id="IPR013780">
    <property type="entry name" value="Glyco_hydro_b"/>
</dbReference>
<evidence type="ECO:0000256" key="1">
    <source>
        <dbReference type="ARBA" id="ARBA00009743"/>
    </source>
</evidence>
<keyword evidence="10" id="KW-1185">Reference proteome</keyword>
<dbReference type="InterPro" id="IPR017853">
    <property type="entry name" value="GH"/>
</dbReference>
<dbReference type="Pfam" id="PF17801">
    <property type="entry name" value="Melibiase_C"/>
    <property type="match status" value="1"/>
</dbReference>
<evidence type="ECO:0000256" key="4">
    <source>
        <dbReference type="ARBA" id="ARBA00023157"/>
    </source>
</evidence>
<keyword evidence="3 6" id="KW-0378">Hydrolase</keyword>
<evidence type="ECO:0000256" key="6">
    <source>
        <dbReference type="RuleBase" id="RU361168"/>
    </source>
</evidence>
<dbReference type="InterPro" id="IPR013785">
    <property type="entry name" value="Aldolase_TIM"/>
</dbReference>
<dbReference type="SUPFAM" id="SSF51445">
    <property type="entry name" value="(Trans)glycosidases"/>
    <property type="match status" value="1"/>
</dbReference>
<evidence type="ECO:0000256" key="2">
    <source>
        <dbReference type="ARBA" id="ARBA00022729"/>
    </source>
</evidence>
<reference evidence="9 10" key="1">
    <citation type="submission" date="2019-08" db="EMBL/GenBank/DDBJ databases">
        <title>Paraburkholderia sp. DCY113.</title>
        <authorList>
            <person name="Kang J."/>
        </authorList>
    </citation>
    <scope>NUCLEOTIDE SEQUENCE [LARGE SCALE GENOMIC DNA]</scope>
    <source>
        <strain evidence="9 10">DCY113</strain>
    </source>
</reference>
<keyword evidence="4 6" id="KW-1015">Disulfide bond</keyword>
<evidence type="ECO:0000259" key="8">
    <source>
        <dbReference type="PROSITE" id="PS51175"/>
    </source>
</evidence>
<comment type="catalytic activity">
    <reaction evidence="6">
        <text>Hydrolysis of terminal, non-reducing alpha-D-galactose residues in alpha-D-galactosides, including galactose oligosaccharides, galactomannans and galactolipids.</text>
        <dbReference type="EC" id="3.2.1.22"/>
    </reaction>
</comment>
<dbReference type="SUPFAM" id="SSF51011">
    <property type="entry name" value="Glycosyl hydrolase domain"/>
    <property type="match status" value="1"/>
</dbReference>
<dbReference type="EMBL" id="VTUZ01000003">
    <property type="protein sequence ID" value="KAA1014443.1"/>
    <property type="molecule type" value="Genomic_DNA"/>
</dbReference>
<dbReference type="Pfam" id="PF16499">
    <property type="entry name" value="Melibiase_2"/>
    <property type="match status" value="1"/>
</dbReference>
<feature type="domain" description="CBM6" evidence="8">
    <location>
        <begin position="755"/>
        <end position="886"/>
    </location>
</feature>
<dbReference type="InterPro" id="IPR041233">
    <property type="entry name" value="Melibiase_C"/>
</dbReference>
<dbReference type="PROSITE" id="PS00512">
    <property type="entry name" value="ALPHA_GALACTOSIDASE"/>
    <property type="match status" value="1"/>
</dbReference>
<name>A0A5B0HHU3_9BURK</name>
<dbReference type="InterPro" id="IPR008979">
    <property type="entry name" value="Galactose-bd-like_sf"/>
</dbReference>
<gene>
    <name evidence="9" type="ORF">FVF58_06235</name>
</gene>
<dbReference type="GO" id="GO:0030246">
    <property type="term" value="F:carbohydrate binding"/>
    <property type="evidence" value="ECO:0007669"/>
    <property type="project" value="InterPro"/>
</dbReference>
<dbReference type="GO" id="GO:0005975">
    <property type="term" value="P:carbohydrate metabolic process"/>
    <property type="evidence" value="ECO:0007669"/>
    <property type="project" value="InterPro"/>
</dbReference>
<dbReference type="PANTHER" id="PTHR11452:SF75">
    <property type="entry name" value="ALPHA-GALACTOSIDASE MEL1"/>
    <property type="match status" value="1"/>
</dbReference>
<dbReference type="AlphaFoldDB" id="A0A5B0HHU3"/>
<dbReference type="InterPro" id="IPR002241">
    <property type="entry name" value="Glyco_hydro_27"/>
</dbReference>
<dbReference type="FunFam" id="2.60.40.1180:FF:000008">
    <property type="entry name" value="Alpha-galactosidase"/>
    <property type="match status" value="1"/>
</dbReference>
<dbReference type="CDD" id="cd14792">
    <property type="entry name" value="GH27"/>
    <property type="match status" value="1"/>
</dbReference>
<dbReference type="PRINTS" id="PR00740">
    <property type="entry name" value="GLHYDRLASE27"/>
</dbReference>
<dbReference type="Proteomes" id="UP000325273">
    <property type="component" value="Unassembled WGS sequence"/>
</dbReference>
<dbReference type="EC" id="3.2.1.22" evidence="6"/>
<dbReference type="PANTHER" id="PTHR11452">
    <property type="entry name" value="ALPHA-GALACTOSIDASE/ALPHA-N-ACETYLGALACTOSAMINIDASE"/>
    <property type="match status" value="1"/>
</dbReference>
<protein>
    <recommendedName>
        <fullName evidence="6">Alpha-galactosidase</fullName>
        <ecNumber evidence="6">3.2.1.22</ecNumber>
    </recommendedName>
    <alternativeName>
        <fullName evidence="6">Melibiase</fullName>
    </alternativeName>
</protein>
<proteinExistence type="inferred from homology"/>
<accession>A0A5B0HHU3</accession>
<evidence type="ECO:0000256" key="7">
    <source>
        <dbReference type="SAM" id="MobiDB-lite"/>
    </source>
</evidence>
<dbReference type="GO" id="GO:0004557">
    <property type="term" value="F:alpha-galactosidase activity"/>
    <property type="evidence" value="ECO:0007669"/>
    <property type="project" value="UniProtKB-EC"/>
</dbReference>
<feature type="region of interest" description="Disordered" evidence="7">
    <location>
        <begin position="58"/>
        <end position="79"/>
    </location>
</feature>
<dbReference type="CDD" id="cd04081">
    <property type="entry name" value="CBM35_galactosidase-like"/>
    <property type="match status" value="1"/>
</dbReference>
<dbReference type="Gene3D" id="2.60.120.260">
    <property type="entry name" value="Galactose-binding domain-like"/>
    <property type="match status" value="2"/>
</dbReference>
<evidence type="ECO:0000313" key="9">
    <source>
        <dbReference type="EMBL" id="KAA1014443.1"/>
    </source>
</evidence>
<dbReference type="PROSITE" id="PS51175">
    <property type="entry name" value="CBM6"/>
    <property type="match status" value="1"/>
</dbReference>
<keyword evidence="2" id="KW-0732">Signal</keyword>
<keyword evidence="5 6" id="KW-0326">Glycosidase</keyword>
<sequence>MAHRLLGTFPRCRQLLFDDSEAAALFSGQRRRERHVCQHVRRVCAVEQRVGFPDRCELRRSGRNTGNATAKPDGSHHAASCAAVAMEHGASDGSTRERRVYGGSQVEPWRAVVRQAHQRWRNTNDTAIRQRGPCGNDAGKRNGSIRRQPAADFVKLLRVGQPETKRRTAVDQKSQFHSQRRKTMKILGRTQVYLFLVSVMMVFGLSACGGDQQGASDATSVMQAAANSANVSPSLDASSQTQAQTSIALPPMGWASWNAYGCNISEDLVKTAADVISGGLKKDGALRKAGYNYINVDDCWFAPNRDAQGNLVADPVKFPSGIKALADYVHARGLKFGIYEVPAAETCAQRNNLYPGHTNPMGSLGHEAQDANTFASWGVDYVKYDWCSPDGTTDDQVAGFQKMRDALNSAGAAMNRPIVYSINPNSFHVDKTGRSYDWGQVADLWRTTEDITYDTGTPGHQSTPDFSRIVNQNFYGNLFPEAQHTGAYNDADMMLAGFGLTAAQDQTHMSLWAISGAPLILGVDLTTPLSAATMDTLTNPEVLAVDQDPRGLQAIRVAVPQNGLGVWAKLLSGQGRRAVVLLNTTGSAAAITVNWKDLGLDPAASADVRDIWAHKDLGSHTSGYTVPAVPAGGSVMLAIVGTDDASKVQVTKPMSHEDGVARYTVNATTGGYIDVTYRNNGKSAVKVSLILNESVLTTIQLPITTGQSQGTVTVYMPFVPGSNKLTFVLPGKGGRAPSIGKVTLIAAPQPALPPVIYEAESPTNIIQDASVQACNICSGHEKVGNFVNSDSSLQFNGIVAAADGNYAVPVVYISADDGGGQPRAMNVSVNNGPPIAVQFPGEGTWDFPILSSVQVVVPLKAGVANTIKFSMVSGNYGPDIDGLGEAVSQPVSQPVKQ</sequence>
<organism evidence="9 10">
    <name type="scientific">Paraburkholderia panacisoli</name>
    <dbReference type="NCBI Taxonomy" id="2603818"/>
    <lineage>
        <taxon>Bacteria</taxon>
        <taxon>Pseudomonadati</taxon>
        <taxon>Pseudomonadota</taxon>
        <taxon>Betaproteobacteria</taxon>
        <taxon>Burkholderiales</taxon>
        <taxon>Burkholderiaceae</taxon>
        <taxon>Paraburkholderia</taxon>
    </lineage>
</organism>
<dbReference type="InterPro" id="IPR000111">
    <property type="entry name" value="Glyco_hydro_27/36_CS"/>
</dbReference>
<dbReference type="SUPFAM" id="SSF49785">
    <property type="entry name" value="Galactose-binding domain-like"/>
    <property type="match status" value="1"/>
</dbReference>
<dbReference type="Gene3D" id="2.60.40.1180">
    <property type="entry name" value="Golgi alpha-mannosidase II"/>
    <property type="match status" value="1"/>
</dbReference>